<reference evidence="1 2" key="2">
    <citation type="journal article" date="2022" name="Mol. Ecol. Resour.">
        <title>The genomes of chicory, endive, great burdock and yacon provide insights into Asteraceae paleo-polyploidization history and plant inulin production.</title>
        <authorList>
            <person name="Fan W."/>
            <person name="Wang S."/>
            <person name="Wang H."/>
            <person name="Wang A."/>
            <person name="Jiang F."/>
            <person name="Liu H."/>
            <person name="Zhao H."/>
            <person name="Xu D."/>
            <person name="Zhang Y."/>
        </authorList>
    </citation>
    <scope>NUCLEOTIDE SEQUENCE [LARGE SCALE GENOMIC DNA]</scope>
    <source>
        <strain evidence="2">cv. Yunnan</strain>
        <tissue evidence="1">Leaves</tissue>
    </source>
</reference>
<dbReference type="Proteomes" id="UP001056120">
    <property type="component" value="Linkage Group LG13"/>
</dbReference>
<accession>A0ACB9GW47</accession>
<evidence type="ECO:0000313" key="2">
    <source>
        <dbReference type="Proteomes" id="UP001056120"/>
    </source>
</evidence>
<proteinExistence type="predicted"/>
<keyword evidence="2" id="KW-1185">Reference proteome</keyword>
<evidence type="ECO:0000313" key="1">
    <source>
        <dbReference type="EMBL" id="KAI3787446.1"/>
    </source>
</evidence>
<organism evidence="1 2">
    <name type="scientific">Smallanthus sonchifolius</name>
    <dbReference type="NCBI Taxonomy" id="185202"/>
    <lineage>
        <taxon>Eukaryota</taxon>
        <taxon>Viridiplantae</taxon>
        <taxon>Streptophyta</taxon>
        <taxon>Embryophyta</taxon>
        <taxon>Tracheophyta</taxon>
        <taxon>Spermatophyta</taxon>
        <taxon>Magnoliopsida</taxon>
        <taxon>eudicotyledons</taxon>
        <taxon>Gunneridae</taxon>
        <taxon>Pentapetalae</taxon>
        <taxon>asterids</taxon>
        <taxon>campanulids</taxon>
        <taxon>Asterales</taxon>
        <taxon>Asteraceae</taxon>
        <taxon>Asteroideae</taxon>
        <taxon>Heliantheae alliance</taxon>
        <taxon>Millerieae</taxon>
        <taxon>Smallanthus</taxon>
    </lineage>
</organism>
<dbReference type="EMBL" id="CM042030">
    <property type="protein sequence ID" value="KAI3787446.1"/>
    <property type="molecule type" value="Genomic_DNA"/>
</dbReference>
<protein>
    <submittedName>
        <fullName evidence="1">Uncharacterized protein</fullName>
    </submittedName>
</protein>
<comment type="caution">
    <text evidence="1">The sequence shown here is derived from an EMBL/GenBank/DDBJ whole genome shotgun (WGS) entry which is preliminary data.</text>
</comment>
<sequence>MVHQAQPQWQPQQGQPNVHGGQFGSSGKGGGRGGRRGGGRGFRGGVSSFPGRGSVRVGCGGRGGNPRIKSEPKPQFLAWCELCRVNCNTHEVLENHKNGKKHKKNLEMQEE</sequence>
<reference evidence="2" key="1">
    <citation type="journal article" date="2022" name="Mol. Ecol. Resour.">
        <title>The genomes of chicory, endive, great burdock and yacon provide insights into Asteraceae palaeo-polyploidization history and plant inulin production.</title>
        <authorList>
            <person name="Fan W."/>
            <person name="Wang S."/>
            <person name="Wang H."/>
            <person name="Wang A."/>
            <person name="Jiang F."/>
            <person name="Liu H."/>
            <person name="Zhao H."/>
            <person name="Xu D."/>
            <person name="Zhang Y."/>
        </authorList>
    </citation>
    <scope>NUCLEOTIDE SEQUENCE [LARGE SCALE GENOMIC DNA]</scope>
    <source>
        <strain evidence="2">cv. Yunnan</strain>
    </source>
</reference>
<name>A0ACB9GW47_9ASTR</name>
<gene>
    <name evidence="1" type="ORF">L1987_41918</name>
</gene>